<sequence length="174" mass="19062">MFKQVFFIEEKLGKLTVIVNTAGIMRLSPIANLDFDAFDQVMRTNVRGTFVIAKLAATHLTEGGVLINFSTSVTRLQFVEYGAYAAAKSAVETMTPILAKEMRCKQIRVNTIAPGPTATPLFLDGKSEALIQKLSVANPLERLGEPRDIAEAVFRVIESKWINGQVVFVNGGMV</sequence>
<protein>
    <submittedName>
        <fullName evidence="3">Uncharacterized protein</fullName>
    </submittedName>
</protein>
<dbReference type="RefSeq" id="WP_086273912.1">
    <property type="nucleotide sequence ID" value="NZ_NGKU01000001.1"/>
</dbReference>
<evidence type="ECO:0000256" key="2">
    <source>
        <dbReference type="ARBA" id="ARBA00023002"/>
    </source>
</evidence>
<keyword evidence="2" id="KW-0560">Oxidoreductase</keyword>
<dbReference type="OrthoDB" id="9803333at2"/>
<evidence type="ECO:0000313" key="3">
    <source>
        <dbReference type="EMBL" id="OTN75899.1"/>
    </source>
</evidence>
<comment type="caution">
    <text evidence="3">The sequence shown here is derived from an EMBL/GenBank/DDBJ whole genome shotgun (WGS) entry which is preliminary data.</text>
</comment>
<gene>
    <name evidence="3" type="ORF">A5886_000975</name>
</gene>
<evidence type="ECO:0000256" key="1">
    <source>
        <dbReference type="ARBA" id="ARBA00006484"/>
    </source>
</evidence>
<dbReference type="Gene3D" id="3.40.50.720">
    <property type="entry name" value="NAD(P)-binding Rossmann-like Domain"/>
    <property type="match status" value="1"/>
</dbReference>
<proteinExistence type="inferred from homology"/>
<organism evidence="3 4">
    <name type="scientific">Candidatus Enterococcus testudinis</name>
    <dbReference type="NCBI Taxonomy" id="1834191"/>
    <lineage>
        <taxon>Bacteria</taxon>
        <taxon>Bacillati</taxon>
        <taxon>Bacillota</taxon>
        <taxon>Bacilli</taxon>
        <taxon>Lactobacillales</taxon>
        <taxon>Enterococcaceae</taxon>
        <taxon>Enterococcus</taxon>
    </lineage>
</organism>
<dbReference type="InterPro" id="IPR002347">
    <property type="entry name" value="SDR_fam"/>
</dbReference>
<dbReference type="SUPFAM" id="SSF51735">
    <property type="entry name" value="NAD(P)-binding Rossmann-fold domains"/>
    <property type="match status" value="1"/>
</dbReference>
<dbReference type="Proteomes" id="UP000195043">
    <property type="component" value="Unassembled WGS sequence"/>
</dbReference>
<dbReference type="Pfam" id="PF13561">
    <property type="entry name" value="adh_short_C2"/>
    <property type="match status" value="1"/>
</dbReference>
<reference evidence="3 4" key="1">
    <citation type="submission" date="2017-05" db="EMBL/GenBank/DDBJ databases">
        <title>The Genome Sequence of Enterococcus sp. 8G7_MSG3316.</title>
        <authorList>
            <consortium name="The Broad Institute Genomics Platform"/>
            <consortium name="The Broad Institute Genomic Center for Infectious Diseases"/>
            <person name="Earl A."/>
            <person name="Manson A."/>
            <person name="Schwartman J."/>
            <person name="Gilmore M."/>
            <person name="Abouelleil A."/>
            <person name="Cao P."/>
            <person name="Chapman S."/>
            <person name="Cusick C."/>
            <person name="Shea T."/>
            <person name="Young S."/>
            <person name="Neafsey D."/>
            <person name="Nusbaum C."/>
            <person name="Birren B."/>
        </authorList>
    </citation>
    <scope>NUCLEOTIDE SEQUENCE [LARGE SCALE GENOMIC DNA]</scope>
    <source>
        <strain evidence="3 4">8G7_MSG3316</strain>
    </source>
</reference>
<dbReference type="GO" id="GO:0016614">
    <property type="term" value="F:oxidoreductase activity, acting on CH-OH group of donors"/>
    <property type="evidence" value="ECO:0007669"/>
    <property type="project" value="UniProtKB-ARBA"/>
</dbReference>
<dbReference type="PANTHER" id="PTHR48107">
    <property type="entry name" value="NADPH-DEPENDENT ALDEHYDE REDUCTASE-LIKE PROTEIN, CHLOROPLASTIC-RELATED"/>
    <property type="match status" value="1"/>
</dbReference>
<dbReference type="STRING" id="1834191.A5886_000975"/>
<dbReference type="AlphaFoldDB" id="A0A242A4Q6"/>
<name>A0A242A4Q6_9ENTE</name>
<keyword evidence="4" id="KW-1185">Reference proteome</keyword>
<comment type="similarity">
    <text evidence="1">Belongs to the short-chain dehydrogenases/reductases (SDR) family.</text>
</comment>
<dbReference type="EMBL" id="NGKU01000001">
    <property type="protein sequence ID" value="OTN75899.1"/>
    <property type="molecule type" value="Genomic_DNA"/>
</dbReference>
<evidence type="ECO:0000313" key="4">
    <source>
        <dbReference type="Proteomes" id="UP000195043"/>
    </source>
</evidence>
<dbReference type="PANTHER" id="PTHR48107:SF7">
    <property type="entry name" value="RE15974P"/>
    <property type="match status" value="1"/>
</dbReference>
<dbReference type="InterPro" id="IPR036291">
    <property type="entry name" value="NAD(P)-bd_dom_sf"/>
</dbReference>
<accession>A0A242A4Q6</accession>
<dbReference type="PRINTS" id="PR00081">
    <property type="entry name" value="GDHRDH"/>
</dbReference>
<dbReference type="PRINTS" id="PR00080">
    <property type="entry name" value="SDRFAMILY"/>
</dbReference>